<keyword evidence="6" id="KW-0687">Ribonucleoprotein</keyword>
<dbReference type="InterPro" id="IPR011331">
    <property type="entry name" value="Ribosomal_eL37/eL43"/>
</dbReference>
<keyword evidence="2" id="KW-0479">Metal-binding</keyword>
<evidence type="ECO:0000256" key="4">
    <source>
        <dbReference type="ARBA" id="ARBA00022833"/>
    </source>
</evidence>
<dbReference type="Pfam" id="PF01780">
    <property type="entry name" value="Ribosomal_L37ae"/>
    <property type="match status" value="1"/>
</dbReference>
<comment type="similarity">
    <text evidence="1">Belongs to the eukaryotic ribosomal protein eL43 family.</text>
</comment>
<dbReference type="Proteomes" id="UP000515202">
    <property type="component" value="Unplaced"/>
</dbReference>
<evidence type="ECO:0000256" key="6">
    <source>
        <dbReference type="ARBA" id="ARBA00023274"/>
    </source>
</evidence>
<dbReference type="GO" id="GO:0003735">
    <property type="term" value="F:structural constituent of ribosome"/>
    <property type="evidence" value="ECO:0007669"/>
    <property type="project" value="InterPro"/>
</dbReference>
<dbReference type="GO" id="GO:0022625">
    <property type="term" value="C:cytosolic large ribosomal subunit"/>
    <property type="evidence" value="ECO:0007669"/>
    <property type="project" value="UniProtKB-ARBA"/>
</dbReference>
<dbReference type="PANTHER" id="PTHR48188">
    <property type="entry name" value="60S RIBOSOMAL PROTEIN L43"/>
    <property type="match status" value="1"/>
</dbReference>
<protein>
    <submittedName>
        <fullName evidence="8">60S ribosomal protein L37a-like</fullName>
    </submittedName>
</protein>
<proteinExistence type="inferred from homology"/>
<organism evidence="7 8">
    <name type="scientific">Pteropus vampyrus</name>
    <name type="common">Large flying fox</name>
    <dbReference type="NCBI Taxonomy" id="132908"/>
    <lineage>
        <taxon>Eukaryota</taxon>
        <taxon>Metazoa</taxon>
        <taxon>Chordata</taxon>
        <taxon>Craniata</taxon>
        <taxon>Vertebrata</taxon>
        <taxon>Euteleostomi</taxon>
        <taxon>Mammalia</taxon>
        <taxon>Eutheria</taxon>
        <taxon>Laurasiatheria</taxon>
        <taxon>Chiroptera</taxon>
        <taxon>Yinpterochiroptera</taxon>
        <taxon>Pteropodoidea</taxon>
        <taxon>Pteropodidae</taxon>
        <taxon>Pteropodinae</taxon>
        <taxon>Pteropus</taxon>
    </lineage>
</organism>
<evidence type="ECO:0000313" key="8">
    <source>
        <dbReference type="RefSeq" id="XP_023393402.1"/>
    </source>
</evidence>
<dbReference type="SUPFAM" id="SSF57829">
    <property type="entry name" value="Zn-binding ribosomal proteins"/>
    <property type="match status" value="1"/>
</dbReference>
<dbReference type="PANTHER" id="PTHR48188:SF1">
    <property type="entry name" value="LARGE RIBOSOMAL SUBUNIT PROTEIN EL43-RELATED"/>
    <property type="match status" value="1"/>
</dbReference>
<evidence type="ECO:0000256" key="1">
    <source>
        <dbReference type="ARBA" id="ARBA00008672"/>
    </source>
</evidence>
<dbReference type="Gene3D" id="2.20.25.30">
    <property type="match status" value="1"/>
</dbReference>
<accession>A0A6P6D1I4</accession>
<keyword evidence="7" id="KW-1185">Reference proteome</keyword>
<dbReference type="KEGG" id="pvp:105299867"/>
<evidence type="ECO:0000256" key="5">
    <source>
        <dbReference type="ARBA" id="ARBA00022980"/>
    </source>
</evidence>
<keyword evidence="4" id="KW-0862">Zinc</keyword>
<name>A0A6P6D1I4_PTEVA</name>
<reference evidence="8" key="1">
    <citation type="submission" date="2025-08" db="UniProtKB">
        <authorList>
            <consortium name="RefSeq"/>
        </authorList>
    </citation>
    <scope>IDENTIFICATION</scope>
    <source>
        <tissue evidence="8">Kidney</tissue>
    </source>
</reference>
<keyword evidence="3" id="KW-0863">Zinc-finger</keyword>
<dbReference type="InterPro" id="IPR002674">
    <property type="entry name" value="Ribosomal_eL43"/>
</dbReference>
<evidence type="ECO:0000256" key="2">
    <source>
        <dbReference type="ARBA" id="ARBA00022723"/>
    </source>
</evidence>
<dbReference type="RefSeq" id="XP_023393402.1">
    <property type="nucleotide sequence ID" value="XM_023537634.1"/>
</dbReference>
<dbReference type="GeneID" id="105299867"/>
<dbReference type="OrthoDB" id="10258345at2759"/>
<evidence type="ECO:0000256" key="3">
    <source>
        <dbReference type="ARBA" id="ARBA00022771"/>
    </source>
</evidence>
<sequence length="125" mass="14067">IGKKPIRHEISRKLDSCLIIIKTGSLDSNRVCGNVAKYIKKVVVIGKYKTHYGTSLRKIVKRIEISQHVKYTCSCGKTKMKRQAVGICHCSSCMKMVAGGAWTYTTTSALTVKSAIRRLKEFKDW</sequence>
<dbReference type="InterPro" id="IPR011332">
    <property type="entry name" value="Ribosomal_zn-bd"/>
</dbReference>
<dbReference type="GO" id="GO:0008270">
    <property type="term" value="F:zinc ion binding"/>
    <property type="evidence" value="ECO:0007669"/>
    <property type="project" value="UniProtKB-KW"/>
</dbReference>
<dbReference type="GO" id="GO:0006412">
    <property type="term" value="P:translation"/>
    <property type="evidence" value="ECO:0007669"/>
    <property type="project" value="InterPro"/>
</dbReference>
<evidence type="ECO:0000313" key="7">
    <source>
        <dbReference type="Proteomes" id="UP000515202"/>
    </source>
</evidence>
<dbReference type="GO" id="GO:0070180">
    <property type="term" value="F:large ribosomal subunit rRNA binding"/>
    <property type="evidence" value="ECO:0007669"/>
    <property type="project" value="TreeGrafter"/>
</dbReference>
<feature type="non-terminal residue" evidence="8">
    <location>
        <position position="1"/>
    </location>
</feature>
<gene>
    <name evidence="8" type="primary">LOC105299867</name>
</gene>
<dbReference type="AlphaFoldDB" id="A0A6P6D1I4"/>
<keyword evidence="5" id="KW-0689">Ribosomal protein</keyword>